<keyword evidence="1" id="KW-0175">Coiled coil</keyword>
<feature type="compositionally biased region" description="Low complexity" evidence="2">
    <location>
        <begin position="839"/>
        <end position="857"/>
    </location>
</feature>
<feature type="compositionally biased region" description="Polar residues" evidence="2">
    <location>
        <begin position="750"/>
        <end position="765"/>
    </location>
</feature>
<dbReference type="RefSeq" id="XP_013333108.1">
    <property type="nucleotide sequence ID" value="XM_013477654.1"/>
</dbReference>
<dbReference type="Proteomes" id="UP000030763">
    <property type="component" value="Unassembled WGS sequence"/>
</dbReference>
<accession>U6LWX5</accession>
<feature type="region of interest" description="Disordered" evidence="2">
    <location>
        <begin position="887"/>
        <end position="922"/>
    </location>
</feature>
<gene>
    <name evidence="3" type="ORF">EMWEY_00003210</name>
</gene>
<evidence type="ECO:0000313" key="4">
    <source>
        <dbReference type="Proteomes" id="UP000030763"/>
    </source>
</evidence>
<reference evidence="3" key="2">
    <citation type="submission" date="2013-10" db="EMBL/GenBank/DDBJ databases">
        <authorList>
            <person name="Aslett M."/>
        </authorList>
    </citation>
    <scope>NUCLEOTIDE SEQUENCE [LARGE SCALE GENOMIC DNA]</scope>
    <source>
        <strain evidence="3">Weybridge</strain>
    </source>
</reference>
<evidence type="ECO:0000256" key="2">
    <source>
        <dbReference type="SAM" id="MobiDB-lite"/>
    </source>
</evidence>
<feature type="region of interest" description="Disordered" evidence="2">
    <location>
        <begin position="713"/>
        <end position="734"/>
    </location>
</feature>
<dbReference type="GeneID" id="25334307"/>
<feature type="region of interest" description="Disordered" evidence="2">
    <location>
        <begin position="1099"/>
        <end position="1125"/>
    </location>
</feature>
<name>U6LWX5_EIMMA</name>
<feature type="compositionally biased region" description="Polar residues" evidence="2">
    <location>
        <begin position="713"/>
        <end position="722"/>
    </location>
</feature>
<protein>
    <recommendedName>
        <fullName evidence="5">LisH domain-containing protein</fullName>
    </recommendedName>
</protein>
<dbReference type="OrthoDB" id="345978at2759"/>
<feature type="region of interest" description="Disordered" evidence="2">
    <location>
        <begin position="994"/>
        <end position="1047"/>
    </location>
</feature>
<evidence type="ECO:0000256" key="1">
    <source>
        <dbReference type="SAM" id="Coils"/>
    </source>
</evidence>
<feature type="region of interest" description="Disordered" evidence="2">
    <location>
        <begin position="219"/>
        <end position="254"/>
    </location>
</feature>
<sequence>MEQASGKAAVPGSSENRFLPMASATEASRRMLSLLSQSQLRQQLECQVRYFLSGRLLNCAIERESVYGYGGADQCGEDAEKSRKSLVFKATLSLVLLWLKAHGLVHTAGVLCPEADMRNSDVLSQEECQAVLQLPKDLLRRPSTPCASSALQWNLLDRLIHAASQLGAGQAASLRRSTDPVFAARYRASSAGENRCLPSDGGTSSSCRSGRTDCMQRAKRAKGISCPPRSARKQKIESVVSESVDPPSRNSGVADTKWDEWREMAQNKMLVLEAHLKGLELRESSKRLVAASEDSRHALDQRIATLESAYEKRMRQLERAVDRATGSQQAHAFESQITEHEVRSKLEARLVQQKELEARLAERETNLSKRERLLDDRERDLMRAALRIQKYDLCTEQNEANIMLTQEQPSFQSQLPQAQRQVKGLGAQLDRQATECVNFMQPTMEAKNEGDIVACTTHLPAQKPMATHSSARSEHNAAVALKQAYDGHVARLTDEIQRSNDRLRSRDAEFKLLVVELESARRKSAEAQRRLKKMQKLYEAARAACVQNRKLASSMCLSLSCIDFAVEQPAELADREVRDPVGGENVSLNACGLPHSASNVPDLFKSDQSPIQGYGISLNDHRWICLNDVNNGPPEVEIHEQNCWNAACNMQGQHPKSRSYQTTANFGDTACPGFQQSNLAGSEGQALSSRLHCLNTDLERQSQQFIHTPNPVNRMQTVSTTPEDPGHTCFNRSEPMMPLRVGQERHLRTGTPTPTGEAGDSNSSAVREEVFKETIRTSCSSASIIFSNSASHLPLPREAPSARLDLHCASLKEEASATLRTNEHTRTPAVGAAVDHPPEQQQEPQLDPSSDSSSGSLLKAEQGSAYQAGMESEANINIGLSGDMQLLASPEGSAGPVTPNAPLSGQDVPLPRSSPREISNVVPCSEPETITIMRRQSVERILRPPVKADNSAYGEGPSTTIEYHNTLNATQATPARQEQEVAGTNPPFPPQVYTSGGGEPTGATPRGSSECEIPRISVAPASTPMERSQVVEHKENEGAKGSRLQSPWAEASIASSLPESPQGLSNFPSLSCPVAATIEGIPSPTLRKLDYRGRWAVAQKKSDNARGAPASSSPSEHEWLACVSPTDPIIHTDEAECHGGA</sequence>
<dbReference type="OMA" id="EHEWLAC"/>
<feature type="region of interest" description="Disordered" evidence="2">
    <location>
        <begin position="830"/>
        <end position="866"/>
    </location>
</feature>
<feature type="coiled-coil region" evidence="1">
    <location>
        <begin position="517"/>
        <end position="544"/>
    </location>
</feature>
<organism evidence="3 4">
    <name type="scientific">Eimeria maxima</name>
    <name type="common">Coccidian parasite</name>
    <dbReference type="NCBI Taxonomy" id="5804"/>
    <lineage>
        <taxon>Eukaryota</taxon>
        <taxon>Sar</taxon>
        <taxon>Alveolata</taxon>
        <taxon>Apicomplexa</taxon>
        <taxon>Conoidasida</taxon>
        <taxon>Coccidia</taxon>
        <taxon>Eucoccidiorida</taxon>
        <taxon>Eimeriorina</taxon>
        <taxon>Eimeriidae</taxon>
        <taxon>Eimeria</taxon>
    </lineage>
</organism>
<proteinExistence type="predicted"/>
<reference evidence="3" key="1">
    <citation type="submission" date="2013-10" db="EMBL/GenBank/DDBJ databases">
        <title>Genomic analysis of the causative agents of coccidiosis in chickens.</title>
        <authorList>
            <person name="Reid A.J."/>
            <person name="Blake D."/>
            <person name="Billington K."/>
            <person name="Browne H."/>
            <person name="Dunn M."/>
            <person name="Hung S."/>
            <person name="Kawahara F."/>
            <person name="Miranda-Saavedra D."/>
            <person name="Mourier T."/>
            <person name="Nagra H."/>
            <person name="Otto T.D."/>
            <person name="Rawlings N."/>
            <person name="Sanchez A."/>
            <person name="Sanders M."/>
            <person name="Subramaniam C."/>
            <person name="Tay Y."/>
            <person name="Dear P."/>
            <person name="Doerig C."/>
            <person name="Gruber A."/>
            <person name="Parkinson J."/>
            <person name="Shirley M."/>
            <person name="Wan K.L."/>
            <person name="Berriman M."/>
            <person name="Tomley F."/>
            <person name="Pain A."/>
        </authorList>
    </citation>
    <scope>NUCLEOTIDE SEQUENCE [LARGE SCALE GENOMIC DNA]</scope>
    <source>
        <strain evidence="3">Weybridge</strain>
    </source>
</reference>
<feature type="coiled-coil region" evidence="1">
    <location>
        <begin position="307"/>
        <end position="363"/>
    </location>
</feature>
<evidence type="ECO:0000313" key="3">
    <source>
        <dbReference type="EMBL" id="CDJ56457.1"/>
    </source>
</evidence>
<feature type="compositionally biased region" description="Basic and acidic residues" evidence="2">
    <location>
        <begin position="1029"/>
        <end position="1040"/>
    </location>
</feature>
<dbReference type="EMBL" id="HG718947">
    <property type="protein sequence ID" value="CDJ56457.1"/>
    <property type="molecule type" value="Genomic_DNA"/>
</dbReference>
<dbReference type="AlphaFoldDB" id="U6LWX5"/>
<keyword evidence="4" id="KW-1185">Reference proteome</keyword>
<evidence type="ECO:0008006" key="5">
    <source>
        <dbReference type="Google" id="ProtNLM"/>
    </source>
</evidence>
<feature type="region of interest" description="Disordered" evidence="2">
    <location>
        <begin position="746"/>
        <end position="765"/>
    </location>
</feature>
<dbReference type="VEuPathDB" id="ToxoDB:EMWEY_00003210"/>